<keyword evidence="10" id="KW-1185">Reference proteome</keyword>
<keyword evidence="3 6" id="KW-0103">Bromodomain</keyword>
<dbReference type="GO" id="GO:0046695">
    <property type="term" value="C:SLIK (SAGA-like) complex"/>
    <property type="evidence" value="ECO:0007669"/>
    <property type="project" value="InterPro"/>
</dbReference>
<feature type="compositionally biased region" description="Low complexity" evidence="7">
    <location>
        <begin position="92"/>
        <end position="110"/>
    </location>
</feature>
<dbReference type="PROSITE" id="PS00633">
    <property type="entry name" value="BROMODOMAIN_1"/>
    <property type="match status" value="1"/>
</dbReference>
<evidence type="ECO:0000256" key="2">
    <source>
        <dbReference type="ARBA" id="ARBA00023015"/>
    </source>
</evidence>
<reference evidence="9" key="1">
    <citation type="submission" date="2023-04" db="EMBL/GenBank/DDBJ databases">
        <title>Black Yeasts Isolated from many extreme environments.</title>
        <authorList>
            <person name="Coleine C."/>
            <person name="Stajich J.E."/>
            <person name="Selbmann L."/>
        </authorList>
    </citation>
    <scope>NUCLEOTIDE SEQUENCE</scope>
    <source>
        <strain evidence="9">CCFEE 5312</strain>
    </source>
</reference>
<dbReference type="PANTHER" id="PTHR47343">
    <property type="entry name" value="TRANSCRIPTIONAL ACTIVATOR SPT7"/>
    <property type="match status" value="1"/>
</dbReference>
<feature type="region of interest" description="Disordered" evidence="7">
    <location>
        <begin position="439"/>
        <end position="615"/>
    </location>
</feature>
<evidence type="ECO:0000256" key="6">
    <source>
        <dbReference type="PROSITE-ProRule" id="PRU00035"/>
    </source>
</evidence>
<dbReference type="InterPro" id="IPR001487">
    <property type="entry name" value="Bromodomain"/>
</dbReference>
<feature type="region of interest" description="Disordered" evidence="7">
    <location>
        <begin position="75"/>
        <end position="201"/>
    </location>
</feature>
<comment type="subcellular location">
    <subcellularLocation>
        <location evidence="1">Nucleus</location>
    </subcellularLocation>
</comment>
<protein>
    <submittedName>
        <fullName evidence="9">Transcriptional activator spt7</fullName>
    </submittedName>
</protein>
<dbReference type="Gene3D" id="1.20.920.10">
    <property type="entry name" value="Bromodomain-like"/>
    <property type="match status" value="1"/>
</dbReference>
<dbReference type="Pfam" id="PF07524">
    <property type="entry name" value="Bromo_TP"/>
    <property type="match status" value="1"/>
</dbReference>
<feature type="region of interest" description="Disordered" evidence="7">
    <location>
        <begin position="232"/>
        <end position="256"/>
    </location>
</feature>
<dbReference type="InterPro" id="IPR009072">
    <property type="entry name" value="Histone-fold"/>
</dbReference>
<comment type="caution">
    <text evidence="9">The sequence shown here is derived from an EMBL/GenBank/DDBJ whole genome shotgun (WGS) entry which is preliminary data.</text>
</comment>
<dbReference type="GO" id="GO:0006357">
    <property type="term" value="P:regulation of transcription by RNA polymerase II"/>
    <property type="evidence" value="ECO:0007669"/>
    <property type="project" value="TreeGrafter"/>
</dbReference>
<accession>A0AAJ0GE68</accession>
<gene>
    <name evidence="9" type="primary">SPT7</name>
    <name evidence="9" type="ORF">LTR09_003040</name>
</gene>
<dbReference type="PRINTS" id="PR00503">
    <property type="entry name" value="BROMODOMAIN"/>
</dbReference>
<evidence type="ECO:0000256" key="5">
    <source>
        <dbReference type="ARBA" id="ARBA00023242"/>
    </source>
</evidence>
<sequence length="1141" mass="125352">MTSTPQRITTNAHYPTTAASTINGSARRGFSMSRDGHHGPRTEPPASAAEGDQPEDAVHLMLRSRWADTESNIAKLFGTDGQTRRTSKKSIAGEGAVAAATSAAAHNAKTPAPPKRSARQIDDDYGDDDEEEEDELQKESPLKKKAKVALPNGIHPFASRSPLPAGRALPRAAPTSTPSEPAKSSEDVRKQLEEDKKAAEEAAKKSFQSMYYTLEHDRDAMLEQQKLDELDREVENELSGGASSAQNTQQGANAGAAAAGTQGTLGSADLGASSLTLKHLIARIDMKRDMVRASDNQLRTLISEVRKGRSKWASEDKVGQEELYEASEKVLMELKAQTDYAQPFLQRVSKREAPDYFNVIKHPMDIGSMLKKLKQLAYRSKKDFVDDLSLIWANCLKYNQDPNHPLRKKALYMRKETDKLTPLIPDIIIRDRAEVEAEERRMHSVDADDSDEDDAPIMASRGRMAPKKGVSKGGPSSTKRAPTVAVEEAGDSTPAPDVKPALPLSASNLRMESLRAESEVHDASSTGFSTPPPGNATPSGLNGVHGSGAPGSQADVTEVDGLGNSIIGSTHEDEDEEDTEFKTWKQVTKRDRAQAASERHRLFRGEQLKNLNPEEPALLRSKAMMRRWTRQQKMAPTEKASGDTTMTDGEDGPEQPPQGESLAEGIEKDQDSTLPDYYSSLSAIPNIDERFKWTTDSEGFVVPQTEEWMRMYPKDLFKSAGGALNRKMEGNIKQMQDTRKICAKIGIVKQMQIQAQTYQNQFSKYEPQPFVEQDVGAVVVSEDGPLMAPWVTRAALQRSVGKIFYHAGFEDFQPSALETITDLAGEYFGKLVGAFKCYHEQPKAEAEAPRYTFEEQVLHSLHEHGLDVEALETYVKDDVERLGTKLGVVHERMKSHLADLLRPALGDHAGADGVGAFNDGSDQFVGGDFAEDLDEDFFGFRESGLAEELGLENMSVPLHLLQNRMNNLHQAAIAGPINTTGLVFPTPPAYEPITVENLGSQIGLVQGFFREKLRANHDDPLVEDEDLPQKQRFPKPRLPPTGKISSPRKRPIREQQQAAKKRRKMEESHGKGMDAPVGKLRLEMPSKEANGVEPEKRAAKEKEKEKERDEDGMDVDGDENGDGGGGGEGGAMISPESLAPN</sequence>
<feature type="region of interest" description="Disordered" evidence="7">
    <location>
        <begin position="629"/>
        <end position="662"/>
    </location>
</feature>
<dbReference type="Proteomes" id="UP001271007">
    <property type="component" value="Unassembled WGS sequence"/>
</dbReference>
<dbReference type="Pfam" id="PF00439">
    <property type="entry name" value="Bromodomain"/>
    <property type="match status" value="1"/>
</dbReference>
<feature type="compositionally biased region" description="Basic and acidic residues" evidence="7">
    <location>
        <begin position="1093"/>
        <end position="1109"/>
    </location>
</feature>
<evidence type="ECO:0000256" key="4">
    <source>
        <dbReference type="ARBA" id="ARBA00023163"/>
    </source>
</evidence>
<evidence type="ECO:0000256" key="7">
    <source>
        <dbReference type="SAM" id="MobiDB-lite"/>
    </source>
</evidence>
<dbReference type="FunFam" id="1.10.20.10:FF:000072">
    <property type="entry name" value="Transcriptional activator spt7"/>
    <property type="match status" value="1"/>
</dbReference>
<dbReference type="SMART" id="SM00297">
    <property type="entry name" value="BROMO"/>
    <property type="match status" value="1"/>
</dbReference>
<keyword evidence="5" id="KW-0539">Nucleus</keyword>
<dbReference type="GO" id="GO:0005634">
    <property type="term" value="C:nucleus"/>
    <property type="evidence" value="ECO:0007669"/>
    <property type="project" value="UniProtKB-SubCell"/>
</dbReference>
<dbReference type="GO" id="GO:0046982">
    <property type="term" value="F:protein heterodimerization activity"/>
    <property type="evidence" value="ECO:0007669"/>
    <property type="project" value="InterPro"/>
</dbReference>
<keyword evidence="2" id="KW-0805">Transcription regulation</keyword>
<feature type="compositionally biased region" description="Low complexity" evidence="7">
    <location>
        <begin position="239"/>
        <end position="256"/>
    </location>
</feature>
<name>A0AAJ0GE68_9PEZI</name>
<feature type="compositionally biased region" description="Basic and acidic residues" evidence="7">
    <location>
        <begin position="580"/>
        <end position="607"/>
    </location>
</feature>
<dbReference type="GO" id="GO:0005198">
    <property type="term" value="F:structural molecule activity"/>
    <property type="evidence" value="ECO:0007669"/>
    <property type="project" value="TreeGrafter"/>
</dbReference>
<proteinExistence type="predicted"/>
<evidence type="ECO:0000256" key="1">
    <source>
        <dbReference type="ARBA" id="ARBA00004123"/>
    </source>
</evidence>
<feature type="compositionally biased region" description="Acidic residues" evidence="7">
    <location>
        <begin position="123"/>
        <end position="136"/>
    </location>
</feature>
<feature type="compositionally biased region" description="Polar residues" evidence="7">
    <location>
        <begin position="1"/>
        <end position="24"/>
    </location>
</feature>
<dbReference type="InterPro" id="IPR036427">
    <property type="entry name" value="Bromodomain-like_sf"/>
</dbReference>
<evidence type="ECO:0000313" key="10">
    <source>
        <dbReference type="Proteomes" id="UP001271007"/>
    </source>
</evidence>
<feature type="compositionally biased region" description="Low complexity" evidence="7">
    <location>
        <begin position="162"/>
        <end position="174"/>
    </location>
</feature>
<feature type="domain" description="Bromo" evidence="8">
    <location>
        <begin position="336"/>
        <end position="406"/>
    </location>
</feature>
<dbReference type="CDD" id="cd22927">
    <property type="entry name" value="HFD_SPT7"/>
    <property type="match status" value="1"/>
</dbReference>
<dbReference type="GO" id="GO:0000124">
    <property type="term" value="C:SAGA complex"/>
    <property type="evidence" value="ECO:0007669"/>
    <property type="project" value="InterPro"/>
</dbReference>
<dbReference type="PROSITE" id="PS50014">
    <property type="entry name" value="BROMODOMAIN_2"/>
    <property type="match status" value="1"/>
</dbReference>
<dbReference type="Gene3D" id="1.10.20.10">
    <property type="entry name" value="Histone, subunit A"/>
    <property type="match status" value="1"/>
</dbReference>
<evidence type="ECO:0000256" key="3">
    <source>
        <dbReference type="ARBA" id="ARBA00023117"/>
    </source>
</evidence>
<dbReference type="PANTHER" id="PTHR47343:SF1">
    <property type="entry name" value="TRANSCRIPTIONAL ACTIVATOR SPT7"/>
    <property type="match status" value="1"/>
</dbReference>
<feature type="region of interest" description="Disordered" evidence="7">
    <location>
        <begin position="1020"/>
        <end position="1141"/>
    </location>
</feature>
<dbReference type="GO" id="GO:0006325">
    <property type="term" value="P:chromatin organization"/>
    <property type="evidence" value="ECO:0007669"/>
    <property type="project" value="UniProtKB-ARBA"/>
</dbReference>
<feature type="compositionally biased region" description="Basic and acidic residues" evidence="7">
    <location>
        <begin position="183"/>
        <end position="201"/>
    </location>
</feature>
<feature type="region of interest" description="Disordered" evidence="7">
    <location>
        <begin position="1"/>
        <end position="55"/>
    </location>
</feature>
<evidence type="ECO:0000259" key="8">
    <source>
        <dbReference type="PROSITE" id="PS50014"/>
    </source>
</evidence>
<feature type="compositionally biased region" description="Basic and acidic residues" evidence="7">
    <location>
        <begin position="512"/>
        <end position="522"/>
    </location>
</feature>
<keyword evidence="4" id="KW-0804">Transcription</keyword>
<evidence type="ECO:0000313" key="9">
    <source>
        <dbReference type="EMBL" id="KAK3055806.1"/>
    </source>
</evidence>
<dbReference type="InterPro" id="IPR018359">
    <property type="entry name" value="Bromodomain_CS"/>
</dbReference>
<feature type="compositionally biased region" description="Acidic residues" evidence="7">
    <location>
        <begin position="1110"/>
        <end position="1121"/>
    </location>
</feature>
<dbReference type="InterPro" id="IPR006565">
    <property type="entry name" value="BTP"/>
</dbReference>
<dbReference type="AlphaFoldDB" id="A0AAJ0GE68"/>
<dbReference type="SUPFAM" id="SSF47370">
    <property type="entry name" value="Bromodomain"/>
    <property type="match status" value="1"/>
</dbReference>
<dbReference type="InterPro" id="IPR037782">
    <property type="entry name" value="Spt7"/>
</dbReference>
<dbReference type="EMBL" id="JAWDJX010000007">
    <property type="protein sequence ID" value="KAK3055806.1"/>
    <property type="molecule type" value="Genomic_DNA"/>
</dbReference>
<organism evidence="9 10">
    <name type="scientific">Extremus antarcticus</name>
    <dbReference type="NCBI Taxonomy" id="702011"/>
    <lineage>
        <taxon>Eukaryota</taxon>
        <taxon>Fungi</taxon>
        <taxon>Dikarya</taxon>
        <taxon>Ascomycota</taxon>
        <taxon>Pezizomycotina</taxon>
        <taxon>Dothideomycetes</taxon>
        <taxon>Dothideomycetidae</taxon>
        <taxon>Mycosphaerellales</taxon>
        <taxon>Extremaceae</taxon>
        <taxon>Extremus</taxon>
    </lineage>
</organism>